<accession>A0ABQ4R3S2</accession>
<evidence type="ECO:0000259" key="1">
    <source>
        <dbReference type="Pfam" id="PF05050"/>
    </source>
</evidence>
<evidence type="ECO:0000313" key="2">
    <source>
        <dbReference type="EMBL" id="GJD51610.1"/>
    </source>
</evidence>
<dbReference type="PANTHER" id="PTHR34203:SF15">
    <property type="entry name" value="SLL1173 PROTEIN"/>
    <property type="match status" value="1"/>
</dbReference>
<comment type="caution">
    <text evidence="2">The sequence shown here is derived from an EMBL/GenBank/DDBJ whole genome shotgun (WGS) entry which is preliminary data.</text>
</comment>
<feature type="domain" description="Methyltransferase FkbM" evidence="1">
    <location>
        <begin position="52"/>
        <end position="211"/>
    </location>
</feature>
<dbReference type="EMBL" id="BPQH01000014">
    <property type="protein sequence ID" value="GJD51610.1"/>
    <property type="molecule type" value="Genomic_DNA"/>
</dbReference>
<reference evidence="2" key="2">
    <citation type="submission" date="2021-08" db="EMBL/GenBank/DDBJ databases">
        <authorList>
            <person name="Tani A."/>
            <person name="Ola A."/>
            <person name="Ogura Y."/>
            <person name="Katsura K."/>
            <person name="Hayashi T."/>
        </authorList>
    </citation>
    <scope>NUCLEOTIDE SEQUENCE</scope>
    <source>
        <strain evidence="2">KCTC 52305</strain>
    </source>
</reference>
<proteinExistence type="predicted"/>
<dbReference type="InterPro" id="IPR006342">
    <property type="entry name" value="FkbM_mtfrase"/>
</dbReference>
<dbReference type="SUPFAM" id="SSF53335">
    <property type="entry name" value="S-adenosyl-L-methionine-dependent methyltransferases"/>
    <property type="match status" value="1"/>
</dbReference>
<organism evidence="2 3">
    <name type="scientific">Methylobacterium crusticola</name>
    <dbReference type="NCBI Taxonomy" id="1697972"/>
    <lineage>
        <taxon>Bacteria</taxon>
        <taxon>Pseudomonadati</taxon>
        <taxon>Pseudomonadota</taxon>
        <taxon>Alphaproteobacteria</taxon>
        <taxon>Hyphomicrobiales</taxon>
        <taxon>Methylobacteriaceae</taxon>
        <taxon>Methylobacterium</taxon>
    </lineage>
</organism>
<dbReference type="Pfam" id="PF05050">
    <property type="entry name" value="Methyltransf_21"/>
    <property type="match status" value="1"/>
</dbReference>
<evidence type="ECO:0000313" key="3">
    <source>
        <dbReference type="Proteomes" id="UP001055167"/>
    </source>
</evidence>
<dbReference type="InterPro" id="IPR052514">
    <property type="entry name" value="SAM-dependent_MTase"/>
</dbReference>
<dbReference type="Proteomes" id="UP001055167">
    <property type="component" value="Unassembled WGS sequence"/>
</dbReference>
<dbReference type="Gene3D" id="3.40.50.150">
    <property type="entry name" value="Vaccinia Virus protein VP39"/>
    <property type="match status" value="1"/>
</dbReference>
<name>A0ABQ4R3S2_9HYPH</name>
<dbReference type="PANTHER" id="PTHR34203">
    <property type="entry name" value="METHYLTRANSFERASE, FKBM FAMILY PROTEIN"/>
    <property type="match status" value="1"/>
</dbReference>
<dbReference type="RefSeq" id="WP_128565063.1">
    <property type="nucleotide sequence ID" value="NZ_BPQH01000014.1"/>
</dbReference>
<reference evidence="2" key="1">
    <citation type="journal article" date="2021" name="Front. Microbiol.">
        <title>Comprehensive Comparative Genomics and Phenotyping of Methylobacterium Species.</title>
        <authorList>
            <person name="Alessa O."/>
            <person name="Ogura Y."/>
            <person name="Fujitani Y."/>
            <person name="Takami H."/>
            <person name="Hayashi T."/>
            <person name="Sahin N."/>
            <person name="Tani A."/>
        </authorList>
    </citation>
    <scope>NUCLEOTIDE SEQUENCE</scope>
    <source>
        <strain evidence="2">KCTC 52305</strain>
    </source>
</reference>
<gene>
    <name evidence="2" type="ORF">OPKNFCMD_4365</name>
</gene>
<protein>
    <recommendedName>
        <fullName evidence="1">Methyltransferase FkbM domain-containing protein</fullName>
    </recommendedName>
</protein>
<dbReference type="NCBIfam" id="TIGR01444">
    <property type="entry name" value="fkbM_fam"/>
    <property type="match status" value="1"/>
</dbReference>
<sequence>MAITIFKGRHGLVAHYEEDRVIGQSLRVYGEWAEEEIYLLSHAVRPGDTVLDVGANVGSHAIAFARLVGGAGRVLAIDGQRRASDLLALNLLLNGAGNVTRIEGLVGRETGILHLEGEGSPENLGCMSFRDSVGRSERGASALPIALFSIDSLALPACRLVKIDVEGMELDVLAGAAQTIARHRPVIYFEQTSDTNFVEIATLLEEAGYRLHWHVANPYNRRNFRGHDGNIFGGTCEVNVLCLPDGETLDLPEAVTLHPVVDRRYAPPPSTTGTEGWSLPADAYRTVPEVSHRPGVVLPPDPARFVGRQDYELLEQQFLDLRRDRIRAQEIMNYQAGLLSGLAPAGATPREPVPA</sequence>
<dbReference type="InterPro" id="IPR029063">
    <property type="entry name" value="SAM-dependent_MTases_sf"/>
</dbReference>
<keyword evidence="3" id="KW-1185">Reference proteome</keyword>